<name>A0A8S5SZ47_9CAUD</name>
<evidence type="ECO:0000313" key="1">
    <source>
        <dbReference type="EMBL" id="DAF56230.1"/>
    </source>
</evidence>
<accession>A0A8S5SZ47</accession>
<dbReference type="EMBL" id="BK032710">
    <property type="protein sequence ID" value="DAF56230.1"/>
    <property type="molecule type" value="Genomic_DNA"/>
</dbReference>
<sequence length="39" mass="4639">MNVEFYRKIKGYLKGAVRDKDIRKLKVNPIFNSGRLELK</sequence>
<proteinExistence type="predicted"/>
<organism evidence="1">
    <name type="scientific">Podoviridae sp. ctxqo3</name>
    <dbReference type="NCBI Taxonomy" id="2827755"/>
    <lineage>
        <taxon>Viruses</taxon>
        <taxon>Duplodnaviria</taxon>
        <taxon>Heunggongvirae</taxon>
        <taxon>Uroviricota</taxon>
        <taxon>Caudoviricetes</taxon>
    </lineage>
</organism>
<protein>
    <submittedName>
        <fullName evidence="1">Uncharacterized protein</fullName>
    </submittedName>
</protein>
<reference evidence="1" key="1">
    <citation type="journal article" date="2021" name="Proc. Natl. Acad. Sci. U.S.A.">
        <title>A Catalog of Tens of Thousands of Viruses from Human Metagenomes Reveals Hidden Associations with Chronic Diseases.</title>
        <authorList>
            <person name="Tisza M.J."/>
            <person name="Buck C.B."/>
        </authorList>
    </citation>
    <scope>NUCLEOTIDE SEQUENCE</scope>
    <source>
        <strain evidence="1">Ctxqo3</strain>
    </source>
</reference>